<dbReference type="Gene3D" id="2.60.40.420">
    <property type="entry name" value="Cupredoxins - blue copper proteins"/>
    <property type="match status" value="1"/>
</dbReference>
<feature type="compositionally biased region" description="Basic and acidic residues" evidence="1">
    <location>
        <begin position="1181"/>
        <end position="1200"/>
    </location>
</feature>
<dbReference type="EMBL" id="CAJOBE010000135">
    <property type="protein sequence ID" value="CAF3577978.1"/>
    <property type="molecule type" value="Genomic_DNA"/>
</dbReference>
<dbReference type="InterPro" id="IPR008972">
    <property type="entry name" value="Cupredoxin"/>
</dbReference>
<feature type="compositionally biased region" description="Low complexity" evidence="1">
    <location>
        <begin position="1133"/>
        <end position="1147"/>
    </location>
</feature>
<dbReference type="EMBL" id="CAJNOU010000004">
    <property type="protein sequence ID" value="CAF0793119.1"/>
    <property type="molecule type" value="Genomic_DNA"/>
</dbReference>
<feature type="region of interest" description="Disordered" evidence="1">
    <location>
        <begin position="1300"/>
        <end position="1337"/>
    </location>
</feature>
<dbReference type="Pfam" id="PF13287">
    <property type="entry name" value="Fn3_assoc"/>
    <property type="match status" value="1"/>
</dbReference>
<comment type="caution">
    <text evidence="2">The sequence shown here is derived from an EMBL/GenBank/DDBJ whole genome shotgun (WGS) entry which is preliminary data.</text>
</comment>
<dbReference type="InterPro" id="IPR026876">
    <property type="entry name" value="Fn3_assoc_repeat"/>
</dbReference>
<feature type="region of interest" description="Disordered" evidence="1">
    <location>
        <begin position="1124"/>
        <end position="1205"/>
    </location>
</feature>
<evidence type="ECO:0000256" key="1">
    <source>
        <dbReference type="SAM" id="MobiDB-lite"/>
    </source>
</evidence>
<feature type="compositionally biased region" description="Polar residues" evidence="1">
    <location>
        <begin position="9"/>
        <end position="30"/>
    </location>
</feature>
<evidence type="ECO:0000313" key="4">
    <source>
        <dbReference type="Proteomes" id="UP000663889"/>
    </source>
</evidence>
<evidence type="ECO:0000313" key="3">
    <source>
        <dbReference type="EMBL" id="CAF3577978.1"/>
    </source>
</evidence>
<sequence>MGCGASVVKGSTNPKKPSTAAGQQSKIQTQTAEAPTLMASLQGYMPNDNIQDDEAAKVLHTITLENGLFPVKMPEPIESDNIVEFTIKGNEEYDIFEVYKDGNDYYRVINGYELLNIQSRTPENNRRLLLSFALNQPQIELYFCIIPSSQRETLSQTRKCPKSNCEKNRLIVKRIEIKFTLTDEQENQKVYLHKGDIIDMEWTATVGSGYRIEEKKYCPASGGLYTVTQPSDNVSHRVLSKGKFSKTCNDFGMSFLFRLTDTNQIHDITVCVVNETYKIKHIEITDNKIQPNIIWLTQNDWIRFAWNGKHKQTVVQIEPFTVSENRQQSIELKTEGENFFWPNEPSRSGCMYHQFIEAGIYCFKTGDNQIGTIIVEPRKNIHRIPLFSDRLTYKMNTNDLVQFDWKMNDSQEEPILITIEPYSSVVPDAAGGPTGIFDCAIHKCAKVETVFRHHFYTCEAYLLNIPQHGLYNFAYSDKKDNALISIIVENNVDNHRVIYNEQNVFDHNPLIINHFDRVWFDSSSTTVANIYQTDEFGNRLESEKPIFQPQINSINYYFKEFQQLGVYYFSTDINNNDKNKKEQNSALPLTVIVIPEIRFHYKSISKNNFNFEPIITNFNDFVVWQFEQVICHNIIQLNPDITFQELVSCHERAVAGRNRQCLAVECIGQGIFYFANPEFERVNGSDESRFLSTVIIDPPFCQNCFITTSHQFVPNNLYIAQNDTVSWTLNSNELNHQIYVQSNHDNEEIDDNNFVDKNISACIPGVHHLHTFKEPGEYIIRSNRFQRTATVVVYAENIIRNQKKQLQEPRIVEDIDTASQFGTQIHLFCPDRNADIFYTLDGSPPTRFFDNVLKYDPNEGLLLLEQGLHILRAYAIEDQKVSSTIITSSTTFVLENKELEAMNELRALWTNCTSTLSVSLEHPNKLYGNIKIEPTSSIDFIDYIELYINDVALKVNIEPTKLHFSAVGFAGGEQYEVYVVVYPKDNITHVEPISSNKRAFEIPREVHGGGPLISLALSNDQNTLLLMWAHIGDHVSEYIVYVDNIETKIITERDFNDFYGIHFHGAQQRKRYSFHIEAKIKNTNEIRKSNVIIVDTPLDLPVKGPVVDRYFPYITVNDEETPSNITIEKGSDRLSSSKLSIKSSSPSLPAPPSPAASSRPSIHKVDLNAASLNTSENIPQKTDDYDNDKTNNIKEQEERQQSPVSNEILTMQVKVPEKIDENIEDFTTEKLKTIQQQNENFILSDDSKRRAQDLLKQLIQAIENRSKQSNSNSNSTHPHKSFPGAQHYKDDQLVSQRLSVSSHDPFTDRLPPKPKRRSTTLNKNLNQTDNTMSNDTS</sequence>
<dbReference type="Proteomes" id="UP000663889">
    <property type="component" value="Unassembled WGS sequence"/>
</dbReference>
<dbReference type="SUPFAM" id="SSF49503">
    <property type="entry name" value="Cupredoxins"/>
    <property type="match status" value="1"/>
</dbReference>
<organism evidence="2 4">
    <name type="scientific">Rotaria sordida</name>
    <dbReference type="NCBI Taxonomy" id="392033"/>
    <lineage>
        <taxon>Eukaryota</taxon>
        <taxon>Metazoa</taxon>
        <taxon>Spiralia</taxon>
        <taxon>Gnathifera</taxon>
        <taxon>Rotifera</taxon>
        <taxon>Eurotatoria</taxon>
        <taxon>Bdelloidea</taxon>
        <taxon>Philodinida</taxon>
        <taxon>Philodinidae</taxon>
        <taxon>Rotaria</taxon>
    </lineage>
</organism>
<evidence type="ECO:0000313" key="2">
    <source>
        <dbReference type="EMBL" id="CAF0793119.1"/>
    </source>
</evidence>
<reference evidence="2" key="1">
    <citation type="submission" date="2021-02" db="EMBL/GenBank/DDBJ databases">
        <authorList>
            <person name="Nowell W R."/>
        </authorList>
    </citation>
    <scope>NUCLEOTIDE SEQUENCE</scope>
</reference>
<feature type="region of interest" description="Disordered" evidence="1">
    <location>
        <begin position="1"/>
        <end position="30"/>
    </location>
</feature>
<feature type="compositionally biased region" description="Polar residues" evidence="1">
    <location>
        <begin position="1170"/>
        <end position="1180"/>
    </location>
</feature>
<feature type="region of interest" description="Disordered" evidence="1">
    <location>
        <begin position="1264"/>
        <end position="1286"/>
    </location>
</feature>
<gene>
    <name evidence="3" type="ORF">FNK824_LOCUS2282</name>
    <name evidence="2" type="ORF">SEV965_LOCUS245</name>
</gene>
<protein>
    <submittedName>
        <fullName evidence="2">Uncharacterized protein</fullName>
    </submittedName>
</protein>
<feature type="compositionally biased region" description="Polar residues" evidence="1">
    <location>
        <begin position="1319"/>
        <end position="1337"/>
    </location>
</feature>
<name>A0A813SDQ7_9BILA</name>
<dbReference type="Proteomes" id="UP000663874">
    <property type="component" value="Unassembled WGS sequence"/>
</dbReference>
<accession>A0A813SDQ7</accession>
<proteinExistence type="predicted"/>